<dbReference type="InterPro" id="IPR046624">
    <property type="entry name" value="CSS2_C"/>
</dbReference>
<evidence type="ECO:0000313" key="3">
    <source>
        <dbReference type="EMBL" id="KAE8148105.1"/>
    </source>
</evidence>
<feature type="domain" description="Secreted protein CSS2 C-terminal" evidence="2">
    <location>
        <begin position="64"/>
        <end position="173"/>
    </location>
</feature>
<feature type="chain" id="PRO_5025029870" description="Secreted protein CSS2 C-terminal domain-containing protein" evidence="1">
    <location>
        <begin position="21"/>
        <end position="185"/>
    </location>
</feature>
<dbReference type="EMBL" id="ML742175">
    <property type="protein sequence ID" value="KAE8148105.1"/>
    <property type="molecule type" value="Genomic_DNA"/>
</dbReference>
<dbReference type="Proteomes" id="UP000325780">
    <property type="component" value="Unassembled WGS sequence"/>
</dbReference>
<feature type="signal peptide" evidence="1">
    <location>
        <begin position="1"/>
        <end position="20"/>
    </location>
</feature>
<sequence>MLFTRNALITVLCTLPLSWASAPVSDKPSAESQENEAIFDNSYSAYISQIPMAKFQDTLSIMTSSYYTATEYILNMTNTLSTSIKDWSNTVPVLTDCKSLSGTHENLKWVYYAIEPHCGIEERTSIVKHAIDHYQKSPEQSFESCSTQCLRFDEGGKLDGWIKVGLSDGFNQAARCDSVGCVSGV</sequence>
<reference evidence="3 4" key="1">
    <citation type="submission" date="2019-04" db="EMBL/GenBank/DDBJ databases">
        <title>Friends and foes A comparative genomics study of 23 Aspergillus species from section Flavi.</title>
        <authorList>
            <consortium name="DOE Joint Genome Institute"/>
            <person name="Kjaerbolling I."/>
            <person name="Vesth T."/>
            <person name="Frisvad J.C."/>
            <person name="Nybo J.L."/>
            <person name="Theobald S."/>
            <person name="Kildgaard S."/>
            <person name="Isbrandt T."/>
            <person name="Kuo A."/>
            <person name="Sato A."/>
            <person name="Lyhne E.K."/>
            <person name="Kogle M.E."/>
            <person name="Wiebenga A."/>
            <person name="Kun R.S."/>
            <person name="Lubbers R.J."/>
            <person name="Makela M.R."/>
            <person name="Barry K."/>
            <person name="Chovatia M."/>
            <person name="Clum A."/>
            <person name="Daum C."/>
            <person name="Haridas S."/>
            <person name="He G."/>
            <person name="LaButti K."/>
            <person name="Lipzen A."/>
            <person name="Mondo S."/>
            <person name="Riley R."/>
            <person name="Salamov A."/>
            <person name="Simmons B.A."/>
            <person name="Magnuson J.K."/>
            <person name="Henrissat B."/>
            <person name="Mortensen U.H."/>
            <person name="Larsen T.O."/>
            <person name="Devries R.P."/>
            <person name="Grigoriev I.V."/>
            <person name="Machida M."/>
            <person name="Baker S.E."/>
            <person name="Andersen M.R."/>
        </authorList>
    </citation>
    <scope>NUCLEOTIDE SEQUENCE [LARGE SCALE GENOMIC DNA]</scope>
    <source>
        <strain evidence="3 4">IBT 18842</strain>
    </source>
</reference>
<dbReference type="OrthoDB" id="5059029at2759"/>
<name>A0A5N6TP70_ASPAV</name>
<protein>
    <recommendedName>
        <fullName evidence="2">Secreted protein CSS2 C-terminal domain-containing protein</fullName>
    </recommendedName>
</protein>
<dbReference type="Pfam" id="PF20521">
    <property type="entry name" value="DUF6736"/>
    <property type="match status" value="1"/>
</dbReference>
<evidence type="ECO:0000256" key="1">
    <source>
        <dbReference type="SAM" id="SignalP"/>
    </source>
</evidence>
<proteinExistence type="predicted"/>
<evidence type="ECO:0000259" key="2">
    <source>
        <dbReference type="Pfam" id="PF20521"/>
    </source>
</evidence>
<keyword evidence="1" id="KW-0732">Signal</keyword>
<organism evidence="3 4">
    <name type="scientific">Aspergillus avenaceus</name>
    <dbReference type="NCBI Taxonomy" id="36643"/>
    <lineage>
        <taxon>Eukaryota</taxon>
        <taxon>Fungi</taxon>
        <taxon>Dikarya</taxon>
        <taxon>Ascomycota</taxon>
        <taxon>Pezizomycotina</taxon>
        <taxon>Eurotiomycetes</taxon>
        <taxon>Eurotiomycetidae</taxon>
        <taxon>Eurotiales</taxon>
        <taxon>Aspergillaceae</taxon>
        <taxon>Aspergillus</taxon>
        <taxon>Aspergillus subgen. Circumdati</taxon>
    </lineage>
</organism>
<dbReference type="AlphaFoldDB" id="A0A5N6TP70"/>
<keyword evidence="4" id="KW-1185">Reference proteome</keyword>
<accession>A0A5N6TP70</accession>
<gene>
    <name evidence="3" type="ORF">BDV25DRAFT_158999</name>
</gene>
<evidence type="ECO:0000313" key="4">
    <source>
        <dbReference type="Proteomes" id="UP000325780"/>
    </source>
</evidence>